<gene>
    <name evidence="2" type="ORF">O181_029402</name>
</gene>
<comment type="caution">
    <text evidence="2">The sequence shown here is derived from an EMBL/GenBank/DDBJ whole genome shotgun (WGS) entry which is preliminary data.</text>
</comment>
<proteinExistence type="predicted"/>
<dbReference type="Proteomes" id="UP000765509">
    <property type="component" value="Unassembled WGS sequence"/>
</dbReference>
<name>A0A9Q3H3H3_9BASI</name>
<sequence>MIHGGYSLKLGPEGLMAILGLMRFGAKIGSGGPNCGLGASRLPPLAPFGLIGLGQKGPNWPVDRDEPLMKRGGPEGLVLARGPKNKDKDLGVGDMEELAREAKDGGIWPEAIKGQGRVIWPKCHRAPEGAKLAIKIWCRQLAQTWSQVGIATKPMEEGHSSWL</sequence>
<evidence type="ECO:0000256" key="1">
    <source>
        <dbReference type="SAM" id="MobiDB-lite"/>
    </source>
</evidence>
<organism evidence="2 3">
    <name type="scientific">Austropuccinia psidii MF-1</name>
    <dbReference type="NCBI Taxonomy" id="1389203"/>
    <lineage>
        <taxon>Eukaryota</taxon>
        <taxon>Fungi</taxon>
        <taxon>Dikarya</taxon>
        <taxon>Basidiomycota</taxon>
        <taxon>Pucciniomycotina</taxon>
        <taxon>Pucciniomycetes</taxon>
        <taxon>Pucciniales</taxon>
        <taxon>Sphaerophragmiaceae</taxon>
        <taxon>Austropuccinia</taxon>
    </lineage>
</organism>
<protein>
    <submittedName>
        <fullName evidence="2">Uncharacterized protein</fullName>
    </submittedName>
</protein>
<feature type="region of interest" description="Disordered" evidence="1">
    <location>
        <begin position="65"/>
        <end position="84"/>
    </location>
</feature>
<dbReference type="AlphaFoldDB" id="A0A9Q3H3H3"/>
<keyword evidence="3" id="KW-1185">Reference proteome</keyword>
<accession>A0A9Q3H3H3</accession>
<reference evidence="2" key="1">
    <citation type="submission" date="2021-03" db="EMBL/GenBank/DDBJ databases">
        <title>Draft genome sequence of rust myrtle Austropuccinia psidii MF-1, a brazilian biotype.</title>
        <authorList>
            <person name="Quecine M.C."/>
            <person name="Pachon D.M.R."/>
            <person name="Bonatelli M.L."/>
            <person name="Correr F.H."/>
            <person name="Franceschini L.M."/>
            <person name="Leite T.F."/>
            <person name="Margarido G.R.A."/>
            <person name="Almeida C.A."/>
            <person name="Ferrarezi J.A."/>
            <person name="Labate C.A."/>
        </authorList>
    </citation>
    <scope>NUCLEOTIDE SEQUENCE</scope>
    <source>
        <strain evidence="2">MF-1</strain>
    </source>
</reference>
<dbReference type="EMBL" id="AVOT02010208">
    <property type="protein sequence ID" value="MBW0489687.1"/>
    <property type="molecule type" value="Genomic_DNA"/>
</dbReference>
<evidence type="ECO:0000313" key="3">
    <source>
        <dbReference type="Proteomes" id="UP000765509"/>
    </source>
</evidence>
<evidence type="ECO:0000313" key="2">
    <source>
        <dbReference type="EMBL" id="MBW0489687.1"/>
    </source>
</evidence>